<reference evidence="6" key="1">
    <citation type="submission" date="2009-01" db="EMBL/GenBank/DDBJ databases">
        <title>Complete sequence of Chromosome 1 of Burkholderia cepacia AMMD.</title>
        <authorList>
            <consortium name="US DOE Joint Genome Institute"/>
            <person name="Copeland A."/>
            <person name="Lucas S."/>
            <person name="Lapidus A."/>
            <person name="Barry K."/>
            <person name="Detter J.C."/>
            <person name="Glavina del Rio T."/>
            <person name="Hammon N."/>
            <person name="Israni S."/>
            <person name="Pitluck S."/>
            <person name="Bruce D."/>
            <person name="Chain P."/>
            <person name="Malfatti S."/>
            <person name="Shin M."/>
            <person name="Vergez L."/>
            <person name="Schmutz J."/>
            <person name="Larimer F."/>
            <person name="Land M."/>
            <person name="Hauser L."/>
            <person name="Kyrpides N."/>
            <person name="Kim E."/>
            <person name="Parke J."/>
            <person name="Coenye T."/>
            <person name="Konstantinidis K."/>
            <person name="Ramette A."/>
            <person name="Tiedje J."/>
            <person name="Richardson P."/>
        </authorList>
    </citation>
    <scope>NUCLEOTIDE SEQUENCE [LARGE SCALE GENOMIC DNA]</scope>
    <source>
        <strain evidence="6">AMMD</strain>
    </source>
</reference>
<dbReference type="Gene3D" id="3.20.20.10">
    <property type="entry name" value="Alanine racemase"/>
    <property type="match status" value="1"/>
</dbReference>
<evidence type="ECO:0000256" key="4">
    <source>
        <dbReference type="RuleBase" id="RU004514"/>
    </source>
</evidence>
<evidence type="ECO:0000313" key="6">
    <source>
        <dbReference type="EMBL" id="ABI86180.1"/>
    </source>
</evidence>
<evidence type="ECO:0000256" key="1">
    <source>
        <dbReference type="ARBA" id="ARBA00022898"/>
    </source>
</evidence>
<dbReference type="PANTHER" id="PTHR10146">
    <property type="entry name" value="PROLINE SYNTHETASE CO-TRANSCRIBED BACTERIAL HOMOLOG PROTEIN"/>
    <property type="match status" value="1"/>
</dbReference>
<dbReference type="eggNOG" id="COG0325">
    <property type="taxonomic scope" value="Bacteria"/>
</dbReference>
<evidence type="ECO:0000259" key="5">
    <source>
        <dbReference type="Pfam" id="PF01168"/>
    </source>
</evidence>
<keyword evidence="1 2" id="KW-0663">Pyridoxal phosphate</keyword>
<dbReference type="InterPro" id="IPR001608">
    <property type="entry name" value="Ala_racemase_N"/>
</dbReference>
<comment type="function">
    <text evidence="2">Pyridoxal 5'-phosphate (PLP)-binding protein, which is involved in PLP homeostasis.</text>
</comment>
<protein>
    <recommendedName>
        <fullName evidence="2">Pyridoxal phosphate homeostasis protein</fullName>
        <shortName evidence="2">PLP homeostasis protein</shortName>
    </recommendedName>
</protein>
<comment type="cofactor">
    <cofactor evidence="3">
        <name>pyridoxal 5'-phosphate</name>
        <dbReference type="ChEBI" id="CHEBI:597326"/>
    </cofactor>
</comment>
<dbReference type="PANTHER" id="PTHR10146:SF14">
    <property type="entry name" value="PYRIDOXAL PHOSPHATE HOMEOSTASIS PROTEIN"/>
    <property type="match status" value="1"/>
</dbReference>
<comment type="similarity">
    <text evidence="2 4">Belongs to the pyridoxal phosphate-binding protein YggS/PROSC family.</text>
</comment>
<dbReference type="Pfam" id="PF01168">
    <property type="entry name" value="Ala_racemase_N"/>
    <property type="match status" value="1"/>
</dbReference>
<gene>
    <name evidence="6" type="ordered locus">Bamb_0621</name>
</gene>
<dbReference type="FunFam" id="3.20.20.10:FF:000018">
    <property type="entry name" value="Pyridoxal phosphate homeostasis protein"/>
    <property type="match status" value="1"/>
</dbReference>
<keyword evidence="7" id="KW-1185">Reference proteome</keyword>
<feature type="modified residue" description="N6-(pyridoxal phosphate)lysine" evidence="2 3">
    <location>
        <position position="72"/>
    </location>
</feature>
<evidence type="ECO:0000313" key="7">
    <source>
        <dbReference type="Proteomes" id="UP000000662"/>
    </source>
</evidence>
<dbReference type="AlphaFoldDB" id="Q0BI43"/>
<dbReference type="InterPro" id="IPR029066">
    <property type="entry name" value="PLP-binding_barrel"/>
</dbReference>
<evidence type="ECO:0000256" key="3">
    <source>
        <dbReference type="PIRSR" id="PIRSR004848-1"/>
    </source>
</evidence>
<dbReference type="InterPro" id="IPR011078">
    <property type="entry name" value="PyrdxlP_homeostasis"/>
</dbReference>
<dbReference type="PROSITE" id="PS01211">
    <property type="entry name" value="UPF0001"/>
    <property type="match status" value="1"/>
</dbReference>
<sequence>MASRPYNGRIDAARAVPHPSPYPPWYPLLVPASVPVMSDFAARLDSVHRRIADAARAAGRDPATVSLLAVSKTFPADDVRAAHAAGQRAFGENYVQESIDKIDALADLRTGLEWHFIGPLQSNKTRPVAERFDWVHSVDRLKIAQRLAEQRPAHLPPLNVCVQVNISGEASKSGVAPADVAEVARAVAALPTLRLRGLMAIPEPAGDTDAQRAPHRALRALFDTLRADGLPLDTLSMGMSADLEAAVLEGATIVRVGTALFGARDYSH</sequence>
<evidence type="ECO:0000256" key="2">
    <source>
        <dbReference type="HAMAP-Rule" id="MF_02087"/>
    </source>
</evidence>
<dbReference type="NCBIfam" id="TIGR00044">
    <property type="entry name" value="YggS family pyridoxal phosphate-dependent enzyme"/>
    <property type="match status" value="1"/>
</dbReference>
<dbReference type="GO" id="GO:0030170">
    <property type="term" value="F:pyridoxal phosphate binding"/>
    <property type="evidence" value="ECO:0007669"/>
    <property type="project" value="UniProtKB-UniRule"/>
</dbReference>
<organism evidence="6 7">
    <name type="scientific">Burkholderia ambifaria (strain ATCC BAA-244 / DSM 16087 / CCUG 44356 / LMG 19182 / AMMD)</name>
    <name type="common">Burkholderia cepacia (strain AMMD)</name>
    <dbReference type="NCBI Taxonomy" id="339670"/>
    <lineage>
        <taxon>Bacteria</taxon>
        <taxon>Pseudomonadati</taxon>
        <taxon>Pseudomonadota</taxon>
        <taxon>Betaproteobacteria</taxon>
        <taxon>Burkholderiales</taxon>
        <taxon>Burkholderiaceae</taxon>
        <taxon>Burkholderia</taxon>
        <taxon>Burkholderia cepacia complex</taxon>
    </lineage>
</organism>
<dbReference type="SUPFAM" id="SSF51419">
    <property type="entry name" value="PLP-binding barrel"/>
    <property type="match status" value="1"/>
</dbReference>
<dbReference type="CDD" id="cd06824">
    <property type="entry name" value="PLPDE_III_Yggs_like"/>
    <property type="match status" value="1"/>
</dbReference>
<dbReference type="HAMAP" id="MF_02087">
    <property type="entry name" value="PLP_homeostasis"/>
    <property type="match status" value="1"/>
</dbReference>
<name>Q0BI43_BURCM</name>
<dbReference type="KEGG" id="bam:Bamb_0621"/>
<dbReference type="PIRSF" id="PIRSF004848">
    <property type="entry name" value="YBL036c_PLPDEIII"/>
    <property type="match status" value="1"/>
</dbReference>
<dbReference type="Proteomes" id="UP000000662">
    <property type="component" value="Chromosome 1"/>
</dbReference>
<dbReference type="EMBL" id="CP000440">
    <property type="protein sequence ID" value="ABI86180.1"/>
    <property type="molecule type" value="Genomic_DNA"/>
</dbReference>
<proteinExistence type="inferred from homology"/>
<accession>Q0BI43</accession>
<feature type="domain" description="Alanine racemase N-terminal" evidence="5">
    <location>
        <begin position="44"/>
        <end position="264"/>
    </location>
</feature>